<dbReference type="Pfam" id="PF15418">
    <property type="entry name" value="DUF4625"/>
    <property type="match status" value="1"/>
</dbReference>
<organism evidence="1 2">
    <name type="scientific">Carboxylicivirga sediminis</name>
    <dbReference type="NCBI Taxonomy" id="2006564"/>
    <lineage>
        <taxon>Bacteria</taxon>
        <taxon>Pseudomonadati</taxon>
        <taxon>Bacteroidota</taxon>
        <taxon>Bacteroidia</taxon>
        <taxon>Marinilabiliales</taxon>
        <taxon>Marinilabiliaceae</taxon>
        <taxon>Carboxylicivirga</taxon>
    </lineage>
</organism>
<protein>
    <submittedName>
        <fullName evidence="1">DUF4625 domain-containing protein</fullName>
    </submittedName>
</protein>
<reference evidence="1" key="1">
    <citation type="journal article" date="2018" name="Int. J. Syst. Evol. Microbiol.">
        <title>Carboxylicivirga sediminis sp. nov., isolated from coastal sediment.</title>
        <authorList>
            <person name="Wang F.Q."/>
            <person name="Ren L.H."/>
            <person name="Zou R.J."/>
            <person name="Sun Y.Z."/>
            <person name="Liu X.J."/>
            <person name="Jiang F."/>
            <person name="Liu L.J."/>
        </authorList>
    </citation>
    <scope>NUCLEOTIDE SEQUENCE</scope>
    <source>
        <strain evidence="1">JR1</strain>
    </source>
</reference>
<dbReference type="EMBL" id="JAGTAR010000010">
    <property type="protein sequence ID" value="MBR8535618.1"/>
    <property type="molecule type" value="Genomic_DNA"/>
</dbReference>
<reference evidence="1" key="2">
    <citation type="submission" date="2021-04" db="EMBL/GenBank/DDBJ databases">
        <authorList>
            <person name="Zhang T."/>
            <person name="Zhang Y."/>
            <person name="Lu D."/>
            <person name="Zuo D."/>
            <person name="Du Z."/>
        </authorList>
    </citation>
    <scope>NUCLEOTIDE SEQUENCE</scope>
    <source>
        <strain evidence="1">JR1</strain>
    </source>
</reference>
<dbReference type="AlphaFoldDB" id="A0A941IXI0"/>
<dbReference type="RefSeq" id="WP_212189677.1">
    <property type="nucleotide sequence ID" value="NZ_JAGTAR010000010.1"/>
</dbReference>
<evidence type="ECO:0000313" key="2">
    <source>
        <dbReference type="Proteomes" id="UP000679220"/>
    </source>
</evidence>
<name>A0A941IXI0_9BACT</name>
<comment type="caution">
    <text evidence="1">The sequence shown here is derived from an EMBL/GenBank/DDBJ whole genome shotgun (WGS) entry which is preliminary data.</text>
</comment>
<proteinExistence type="predicted"/>
<gene>
    <name evidence="1" type="ORF">KDU71_08615</name>
</gene>
<sequence>MKLYIFYFYLICTLATCLLLMVSCSKDDPADTTAPLASFSSPVEATKYMRGQSLICNAVFEDNDELSHVDISISSLKSLKGYNDPWLASESVELTGKVSELSAYQVFGEAIPFEIMSGDYLLEFTVFDKALNYSTYKFNVTLE</sequence>
<keyword evidence="2" id="KW-1185">Reference proteome</keyword>
<dbReference type="InterPro" id="IPR027829">
    <property type="entry name" value="DUF4625"/>
</dbReference>
<dbReference type="Proteomes" id="UP000679220">
    <property type="component" value="Unassembled WGS sequence"/>
</dbReference>
<dbReference type="PROSITE" id="PS51257">
    <property type="entry name" value="PROKAR_LIPOPROTEIN"/>
    <property type="match status" value="1"/>
</dbReference>
<accession>A0A941IXI0</accession>
<evidence type="ECO:0000313" key="1">
    <source>
        <dbReference type="EMBL" id="MBR8535618.1"/>
    </source>
</evidence>